<sequence length="182" mass="21609">MAAWSTLFRLPGQNLVKNRLSLVNLIPKNVVGNTQTRSMSDTMVIKATRWQWDKTKDTFHFYFFVGAIPITIIIFCSNIFVGPATLSPIPEGYVPKYWEYYRHPISRFLARYIYCSPQKDYEKSLHAIWIEGQVIEVRKLEKKVWALMAERQDYKYNYFIPYNNSATKEFRELLKRSNDNME</sequence>
<protein>
    <submittedName>
        <fullName evidence="1">Uncharacterized protein</fullName>
    </submittedName>
</protein>
<accession>A0ACC2PST9</accession>
<evidence type="ECO:0000313" key="1">
    <source>
        <dbReference type="EMBL" id="KAJ8686482.1"/>
    </source>
</evidence>
<gene>
    <name evidence="1" type="ORF">QAD02_022276</name>
</gene>
<proteinExistence type="predicted"/>
<comment type="caution">
    <text evidence="1">The sequence shown here is derived from an EMBL/GenBank/DDBJ whole genome shotgun (WGS) entry which is preliminary data.</text>
</comment>
<dbReference type="EMBL" id="CM056741">
    <property type="protein sequence ID" value="KAJ8686482.1"/>
    <property type="molecule type" value="Genomic_DNA"/>
</dbReference>
<organism evidence="1 2">
    <name type="scientific">Eretmocerus hayati</name>
    <dbReference type="NCBI Taxonomy" id="131215"/>
    <lineage>
        <taxon>Eukaryota</taxon>
        <taxon>Metazoa</taxon>
        <taxon>Ecdysozoa</taxon>
        <taxon>Arthropoda</taxon>
        <taxon>Hexapoda</taxon>
        <taxon>Insecta</taxon>
        <taxon>Pterygota</taxon>
        <taxon>Neoptera</taxon>
        <taxon>Endopterygota</taxon>
        <taxon>Hymenoptera</taxon>
        <taxon>Apocrita</taxon>
        <taxon>Proctotrupomorpha</taxon>
        <taxon>Chalcidoidea</taxon>
        <taxon>Aphelinidae</taxon>
        <taxon>Aphelininae</taxon>
        <taxon>Eretmocerus</taxon>
    </lineage>
</organism>
<keyword evidence="2" id="KW-1185">Reference proteome</keyword>
<reference evidence="1" key="1">
    <citation type="submission" date="2023-04" db="EMBL/GenBank/DDBJ databases">
        <title>A chromosome-level genome assembly of the parasitoid wasp Eretmocerus hayati.</title>
        <authorList>
            <person name="Zhong Y."/>
            <person name="Liu S."/>
            <person name="Liu Y."/>
        </authorList>
    </citation>
    <scope>NUCLEOTIDE SEQUENCE</scope>
    <source>
        <strain evidence="1">ZJU_SS_LIU_2023</strain>
    </source>
</reference>
<dbReference type="Proteomes" id="UP001239111">
    <property type="component" value="Chromosome 1"/>
</dbReference>
<name>A0ACC2PST9_9HYME</name>
<evidence type="ECO:0000313" key="2">
    <source>
        <dbReference type="Proteomes" id="UP001239111"/>
    </source>
</evidence>